<sequence length="271" mass="29602">MNTHTAINPDRFQMLRVEEHNPHLLVVTFNRPHVANAVNTETGQELIDLFSALQHDPGNYRAVVLTGAGERHFCAGADLKQRKGMTTEAWRAQHAVFESMRQALLNCPIPLIGAVNGAAYAGGCEMVLCCDFAYASPNARFALTEVRIGVMPGGSGTQTMPRAVGERRAKEFIFSATPISAETALQWGLVNRIVPADELLAQTIAVAERICANAPLSIRQAKKSIHFGMQADLRTGMAFEIEAYNRLVDTADRVEGVNAFNEGRPPVFQGR</sequence>
<name>A0ABV7DHE1_9HYPH</name>
<proteinExistence type="inferred from homology"/>
<reference evidence="5" key="1">
    <citation type="journal article" date="2019" name="Int. J. Syst. Evol. Microbiol.">
        <title>The Global Catalogue of Microorganisms (GCM) 10K type strain sequencing project: providing services to taxonomists for standard genome sequencing and annotation.</title>
        <authorList>
            <consortium name="The Broad Institute Genomics Platform"/>
            <consortium name="The Broad Institute Genome Sequencing Center for Infectious Disease"/>
            <person name="Wu L."/>
            <person name="Ma J."/>
        </authorList>
    </citation>
    <scope>NUCLEOTIDE SEQUENCE [LARGE SCALE GENOMIC DNA]</scope>
    <source>
        <strain evidence="5">KCTC 52677</strain>
    </source>
</reference>
<dbReference type="Gene3D" id="1.10.12.10">
    <property type="entry name" value="Lyase 2-enoyl-coa Hydratase, Chain A, domain 2"/>
    <property type="match status" value="1"/>
</dbReference>
<keyword evidence="2" id="KW-0456">Lyase</keyword>
<comment type="similarity">
    <text evidence="1 3">Belongs to the enoyl-CoA hydratase/isomerase family.</text>
</comment>
<organism evidence="4 5">
    <name type="scientific">Shinella pollutisoli</name>
    <dbReference type="NCBI Taxonomy" id="2250594"/>
    <lineage>
        <taxon>Bacteria</taxon>
        <taxon>Pseudomonadati</taxon>
        <taxon>Pseudomonadota</taxon>
        <taxon>Alphaproteobacteria</taxon>
        <taxon>Hyphomicrobiales</taxon>
        <taxon>Rhizobiaceae</taxon>
        <taxon>Shinella</taxon>
    </lineage>
</organism>
<dbReference type="RefSeq" id="WP_257315302.1">
    <property type="nucleotide sequence ID" value="NZ_JANFDG010000011.1"/>
</dbReference>
<evidence type="ECO:0000256" key="1">
    <source>
        <dbReference type="ARBA" id="ARBA00005254"/>
    </source>
</evidence>
<dbReference type="InterPro" id="IPR014748">
    <property type="entry name" value="Enoyl-CoA_hydra_C"/>
</dbReference>
<dbReference type="InterPro" id="IPR001753">
    <property type="entry name" value="Enoyl-CoA_hydra/iso"/>
</dbReference>
<dbReference type="PANTHER" id="PTHR11941:SF54">
    <property type="entry name" value="ENOYL-COA HYDRATASE, MITOCHONDRIAL"/>
    <property type="match status" value="1"/>
</dbReference>
<comment type="caution">
    <text evidence="4">The sequence shown here is derived from an EMBL/GenBank/DDBJ whole genome shotgun (WGS) entry which is preliminary data.</text>
</comment>
<evidence type="ECO:0000256" key="2">
    <source>
        <dbReference type="ARBA" id="ARBA00023239"/>
    </source>
</evidence>
<accession>A0ABV7DHE1</accession>
<dbReference type="EMBL" id="JBHRSP010000023">
    <property type="protein sequence ID" value="MFC3074325.1"/>
    <property type="molecule type" value="Genomic_DNA"/>
</dbReference>
<protein>
    <submittedName>
        <fullName evidence="4">Enoyl-CoA hydratase/isomerase family protein</fullName>
    </submittedName>
</protein>
<dbReference type="InterPro" id="IPR018376">
    <property type="entry name" value="Enoyl-CoA_hyd/isom_CS"/>
</dbReference>
<dbReference type="PROSITE" id="PS00166">
    <property type="entry name" value="ENOYL_COA_HYDRATASE"/>
    <property type="match status" value="1"/>
</dbReference>
<dbReference type="InterPro" id="IPR029045">
    <property type="entry name" value="ClpP/crotonase-like_dom_sf"/>
</dbReference>
<dbReference type="Pfam" id="PF00378">
    <property type="entry name" value="ECH_1"/>
    <property type="match status" value="1"/>
</dbReference>
<evidence type="ECO:0000313" key="4">
    <source>
        <dbReference type="EMBL" id="MFC3074325.1"/>
    </source>
</evidence>
<dbReference type="SUPFAM" id="SSF52096">
    <property type="entry name" value="ClpP/crotonase"/>
    <property type="match status" value="1"/>
</dbReference>
<gene>
    <name evidence="4" type="ORF">ACFOHH_14535</name>
</gene>
<dbReference type="CDD" id="cd06558">
    <property type="entry name" value="crotonase-like"/>
    <property type="match status" value="1"/>
</dbReference>
<evidence type="ECO:0000256" key="3">
    <source>
        <dbReference type="RuleBase" id="RU003707"/>
    </source>
</evidence>
<keyword evidence="5" id="KW-1185">Reference proteome</keyword>
<evidence type="ECO:0000313" key="5">
    <source>
        <dbReference type="Proteomes" id="UP001595377"/>
    </source>
</evidence>
<dbReference type="Proteomes" id="UP001595377">
    <property type="component" value="Unassembled WGS sequence"/>
</dbReference>
<dbReference type="PANTHER" id="PTHR11941">
    <property type="entry name" value="ENOYL-COA HYDRATASE-RELATED"/>
    <property type="match status" value="1"/>
</dbReference>
<dbReference type="Gene3D" id="3.90.226.10">
    <property type="entry name" value="2-enoyl-CoA Hydratase, Chain A, domain 1"/>
    <property type="match status" value="1"/>
</dbReference>